<evidence type="ECO:0000313" key="2">
    <source>
        <dbReference type="Proteomes" id="UP001157069"/>
    </source>
</evidence>
<sequence length="90" mass="9235">MKLDGNAIAGPLAEVFGRDVTLAVMTCSGCHESAVIARAMVYVTAMGSVARCPTCDRALLVLGPGPGARIRFSMPGVSSLELTPDEPDAA</sequence>
<keyword evidence="2" id="KW-1185">Reference proteome</keyword>
<dbReference type="RefSeq" id="WP_284297162.1">
    <property type="nucleotide sequence ID" value="NZ_BSVA01000001.1"/>
</dbReference>
<organism evidence="1 2">
    <name type="scientific">Homoserinibacter gongjuensis</name>
    <dbReference type="NCBI Taxonomy" id="1162968"/>
    <lineage>
        <taxon>Bacteria</taxon>
        <taxon>Bacillati</taxon>
        <taxon>Actinomycetota</taxon>
        <taxon>Actinomycetes</taxon>
        <taxon>Micrococcales</taxon>
        <taxon>Microbacteriaceae</taxon>
        <taxon>Homoserinibacter</taxon>
    </lineage>
</organism>
<protein>
    <submittedName>
        <fullName evidence="1">Uncharacterized protein</fullName>
    </submittedName>
</protein>
<gene>
    <name evidence="1" type="ORF">GCM10025869_02730</name>
</gene>
<dbReference type="EMBL" id="BSVA01000001">
    <property type="protein sequence ID" value="GMA89744.1"/>
    <property type="molecule type" value="Genomic_DNA"/>
</dbReference>
<dbReference type="InterPro" id="IPR045423">
    <property type="entry name" value="DUF6510"/>
</dbReference>
<dbReference type="Pfam" id="PF20120">
    <property type="entry name" value="DUF6510"/>
    <property type="match status" value="1"/>
</dbReference>
<comment type="caution">
    <text evidence="1">The sequence shown here is derived from an EMBL/GenBank/DDBJ whole genome shotgun (WGS) entry which is preliminary data.</text>
</comment>
<reference evidence="2" key="1">
    <citation type="journal article" date="2019" name="Int. J. Syst. Evol. Microbiol.">
        <title>The Global Catalogue of Microorganisms (GCM) 10K type strain sequencing project: providing services to taxonomists for standard genome sequencing and annotation.</title>
        <authorList>
            <consortium name="The Broad Institute Genomics Platform"/>
            <consortium name="The Broad Institute Genome Sequencing Center for Infectious Disease"/>
            <person name="Wu L."/>
            <person name="Ma J."/>
        </authorList>
    </citation>
    <scope>NUCLEOTIDE SEQUENCE [LARGE SCALE GENOMIC DNA]</scope>
    <source>
        <strain evidence="2">NBRC 108755</strain>
    </source>
</reference>
<dbReference type="Proteomes" id="UP001157069">
    <property type="component" value="Unassembled WGS sequence"/>
</dbReference>
<proteinExistence type="predicted"/>
<accession>A0ABQ6JP77</accession>
<evidence type="ECO:0000313" key="1">
    <source>
        <dbReference type="EMBL" id="GMA89744.1"/>
    </source>
</evidence>
<name>A0ABQ6JP77_9MICO</name>